<keyword evidence="5" id="KW-0233">DNA recombination</keyword>
<protein>
    <recommendedName>
        <fullName evidence="8">Mutator family transposase</fullName>
    </recommendedName>
</protein>
<name>A0ABX7LWX2_TREMD</name>
<keyword evidence="7" id="KW-1185">Reference proteome</keyword>
<organism evidence="6 7">
    <name type="scientific">Treponema medium</name>
    <dbReference type="NCBI Taxonomy" id="58231"/>
    <lineage>
        <taxon>Bacteria</taxon>
        <taxon>Pseudomonadati</taxon>
        <taxon>Spirochaetota</taxon>
        <taxon>Spirochaetia</taxon>
        <taxon>Spirochaetales</taxon>
        <taxon>Treponemataceae</taxon>
        <taxon>Treponema</taxon>
    </lineage>
</organism>
<dbReference type="EMBL" id="CP031393">
    <property type="protein sequence ID" value="QSH97472.1"/>
    <property type="molecule type" value="Genomic_DNA"/>
</dbReference>
<evidence type="ECO:0000256" key="2">
    <source>
        <dbReference type="ARBA" id="ARBA00010961"/>
    </source>
</evidence>
<comment type="function">
    <text evidence="1">Required for the transposition of the insertion element.</text>
</comment>
<evidence type="ECO:0000313" key="7">
    <source>
        <dbReference type="Proteomes" id="UP000663454"/>
    </source>
</evidence>
<evidence type="ECO:0000256" key="4">
    <source>
        <dbReference type="ARBA" id="ARBA00023125"/>
    </source>
</evidence>
<evidence type="ECO:0000313" key="6">
    <source>
        <dbReference type="EMBL" id="QSH97472.1"/>
    </source>
</evidence>
<proteinExistence type="inferred from homology"/>
<evidence type="ECO:0000256" key="3">
    <source>
        <dbReference type="ARBA" id="ARBA00022578"/>
    </source>
</evidence>
<keyword evidence="4" id="KW-0238">DNA-binding</keyword>
<dbReference type="Pfam" id="PF00872">
    <property type="entry name" value="Transposase_mut"/>
    <property type="match status" value="1"/>
</dbReference>
<dbReference type="Proteomes" id="UP000663454">
    <property type="component" value="Chromosome"/>
</dbReference>
<dbReference type="InterPro" id="IPR001207">
    <property type="entry name" value="Transposase_mutator"/>
</dbReference>
<evidence type="ECO:0000256" key="5">
    <source>
        <dbReference type="ARBA" id="ARBA00023172"/>
    </source>
</evidence>
<evidence type="ECO:0000256" key="1">
    <source>
        <dbReference type="ARBA" id="ARBA00002190"/>
    </source>
</evidence>
<comment type="similarity">
    <text evidence="2">Belongs to the transposase mutator family.</text>
</comment>
<keyword evidence="3" id="KW-0815">Transposition</keyword>
<gene>
    <name evidence="6" type="ORF">DWB79_06875</name>
</gene>
<accession>A0ABX7LWX2</accession>
<reference evidence="6 7" key="1">
    <citation type="submission" date="2018-08" db="EMBL/GenBank/DDBJ databases">
        <authorList>
            <person name="Clegg S.R."/>
            <person name="Carter S.D."/>
            <person name="Radford A.D."/>
            <person name="Darby A."/>
            <person name="Hall N."/>
            <person name="Birtles R."/>
            <person name="Evans N.J."/>
        </authorList>
    </citation>
    <scope>NUCLEOTIDE SEQUENCE [LARGE SCALE GENOMIC DNA]</scope>
    <source>
        <strain evidence="6 7">ATCC 700293</strain>
    </source>
</reference>
<sequence length="51" mass="6053">MPQNVYGAEVLPELIFRVAESVIEDVRQRRNRPLEKLYPILFLDGLRMNPR</sequence>
<evidence type="ECO:0008006" key="8">
    <source>
        <dbReference type="Google" id="ProtNLM"/>
    </source>
</evidence>